<dbReference type="Gene3D" id="3.30.1370.120">
    <property type="match status" value="2"/>
</dbReference>
<dbReference type="Pfam" id="PF21305">
    <property type="entry name" value="type_II_gspD_N0"/>
    <property type="match status" value="1"/>
</dbReference>
<evidence type="ECO:0000313" key="17">
    <source>
        <dbReference type="Proteomes" id="UP000270626"/>
    </source>
</evidence>
<dbReference type="InterPro" id="IPR001775">
    <property type="entry name" value="GspD/PilQ"/>
</dbReference>
<evidence type="ECO:0000256" key="4">
    <source>
        <dbReference type="ARBA" id="ARBA00022452"/>
    </source>
</evidence>
<reference evidence="16 17" key="1">
    <citation type="submission" date="2018-10" db="EMBL/GenBank/DDBJ databases">
        <title>Genomic Encyclopedia of Type Strains, Phase IV (KMG-IV): sequencing the most valuable type-strain genomes for metagenomic binning, comparative biology and taxonomic classification.</title>
        <authorList>
            <person name="Goeker M."/>
        </authorList>
    </citation>
    <scope>NUCLEOTIDE SEQUENCE [LARGE SCALE GENOMIC DNA]</scope>
    <source>
        <strain evidence="16 17">DSM 23841</strain>
    </source>
</reference>
<dbReference type="Proteomes" id="UP000270626">
    <property type="component" value="Unassembled WGS sequence"/>
</dbReference>
<evidence type="ECO:0000256" key="2">
    <source>
        <dbReference type="ARBA" id="ARBA00006980"/>
    </source>
</evidence>
<comment type="similarity">
    <text evidence="2">Belongs to the bacterial secretin family. GSP D subfamily.</text>
</comment>
<comment type="caution">
    <text evidence="16">The sequence shown here is derived from an EMBL/GenBank/DDBJ whole genome shotgun (WGS) entry which is preliminary data.</text>
</comment>
<feature type="chain" id="PRO_5019823777" evidence="12">
    <location>
        <begin position="34"/>
        <end position="670"/>
    </location>
</feature>
<feature type="domain" description="NolW-like" evidence="14">
    <location>
        <begin position="199"/>
        <end position="263"/>
    </location>
</feature>
<evidence type="ECO:0000313" key="16">
    <source>
        <dbReference type="EMBL" id="RKT63022.1"/>
    </source>
</evidence>
<evidence type="ECO:0000256" key="12">
    <source>
        <dbReference type="SAM" id="SignalP"/>
    </source>
</evidence>
<evidence type="ECO:0000259" key="15">
    <source>
        <dbReference type="Pfam" id="PF21305"/>
    </source>
</evidence>
<feature type="domain" description="Type II/III secretion system secretin-like" evidence="13">
    <location>
        <begin position="454"/>
        <end position="620"/>
    </location>
</feature>
<feature type="signal peptide" evidence="12">
    <location>
        <begin position="1"/>
        <end position="33"/>
    </location>
</feature>
<dbReference type="PANTHER" id="PTHR30332">
    <property type="entry name" value="PROBABLE GENERAL SECRETION PATHWAY PROTEIN D"/>
    <property type="match status" value="1"/>
</dbReference>
<comment type="subcellular location">
    <subcellularLocation>
        <location evidence="1 10">Cell outer membrane</location>
    </subcellularLocation>
</comment>
<keyword evidence="8" id="KW-0472">Membrane</keyword>
<evidence type="ECO:0000256" key="11">
    <source>
        <dbReference type="SAM" id="MobiDB-lite"/>
    </source>
</evidence>
<protein>
    <submittedName>
        <fullName evidence="16">General secretion pathway protein D</fullName>
    </submittedName>
</protein>
<dbReference type="PANTHER" id="PTHR30332:SF24">
    <property type="entry name" value="SECRETIN GSPD-RELATED"/>
    <property type="match status" value="1"/>
</dbReference>
<keyword evidence="9" id="KW-0998">Cell outer membrane</keyword>
<keyword evidence="5" id="KW-0812">Transmembrane</keyword>
<keyword evidence="3 10" id="KW-0813">Transport</keyword>
<feature type="domain" description="NolW-like" evidence="14">
    <location>
        <begin position="135"/>
        <end position="195"/>
    </location>
</feature>
<evidence type="ECO:0000256" key="6">
    <source>
        <dbReference type="ARBA" id="ARBA00022729"/>
    </source>
</evidence>
<evidence type="ECO:0000256" key="7">
    <source>
        <dbReference type="ARBA" id="ARBA00022927"/>
    </source>
</evidence>
<evidence type="ECO:0000256" key="8">
    <source>
        <dbReference type="ARBA" id="ARBA00023136"/>
    </source>
</evidence>
<dbReference type="OrthoDB" id="9775455at2"/>
<feature type="domain" description="NolW-like" evidence="14">
    <location>
        <begin position="269"/>
        <end position="365"/>
    </location>
</feature>
<feature type="region of interest" description="Disordered" evidence="11">
    <location>
        <begin position="299"/>
        <end position="320"/>
    </location>
</feature>
<name>A0A495WMT0_9RHOO</name>
<dbReference type="GO" id="GO:0015627">
    <property type="term" value="C:type II protein secretion system complex"/>
    <property type="evidence" value="ECO:0007669"/>
    <property type="project" value="InterPro"/>
</dbReference>
<proteinExistence type="inferred from homology"/>
<evidence type="ECO:0000256" key="10">
    <source>
        <dbReference type="RuleBase" id="RU004004"/>
    </source>
</evidence>
<evidence type="ECO:0000259" key="13">
    <source>
        <dbReference type="Pfam" id="PF00263"/>
    </source>
</evidence>
<feature type="region of interest" description="Disordered" evidence="11">
    <location>
        <begin position="634"/>
        <end position="670"/>
    </location>
</feature>
<dbReference type="AlphaFoldDB" id="A0A495WMT0"/>
<evidence type="ECO:0000256" key="5">
    <source>
        <dbReference type="ARBA" id="ARBA00022692"/>
    </source>
</evidence>
<dbReference type="RefSeq" id="WP_121456506.1">
    <property type="nucleotide sequence ID" value="NZ_RBXP01000001.1"/>
</dbReference>
<dbReference type="GO" id="GO:0009279">
    <property type="term" value="C:cell outer membrane"/>
    <property type="evidence" value="ECO:0007669"/>
    <property type="project" value="UniProtKB-SubCell"/>
</dbReference>
<organism evidence="16 17">
    <name type="scientific">Azonexus fungiphilus</name>
    <dbReference type="NCBI Taxonomy" id="146940"/>
    <lineage>
        <taxon>Bacteria</taxon>
        <taxon>Pseudomonadati</taxon>
        <taxon>Pseudomonadota</taxon>
        <taxon>Betaproteobacteria</taxon>
        <taxon>Rhodocyclales</taxon>
        <taxon>Azonexaceae</taxon>
        <taxon>Azonexus</taxon>
    </lineage>
</organism>
<evidence type="ECO:0000259" key="14">
    <source>
        <dbReference type="Pfam" id="PF03958"/>
    </source>
</evidence>
<feature type="domain" description="GspD-like N0" evidence="15">
    <location>
        <begin position="42"/>
        <end position="110"/>
    </location>
</feature>
<dbReference type="InterPro" id="IPR049371">
    <property type="entry name" value="GspD-like_N0"/>
</dbReference>
<dbReference type="InterPro" id="IPR004846">
    <property type="entry name" value="T2SS/T3SS_dom"/>
</dbReference>
<dbReference type="PRINTS" id="PR00811">
    <property type="entry name" value="BCTERIALGSPD"/>
</dbReference>
<keyword evidence="17" id="KW-1185">Reference proteome</keyword>
<dbReference type="GO" id="GO:0015628">
    <property type="term" value="P:protein secretion by the type II secretion system"/>
    <property type="evidence" value="ECO:0007669"/>
    <property type="project" value="InterPro"/>
</dbReference>
<accession>A0A495WMT0</accession>
<evidence type="ECO:0000256" key="9">
    <source>
        <dbReference type="ARBA" id="ARBA00023237"/>
    </source>
</evidence>
<dbReference type="EMBL" id="RBXP01000001">
    <property type="protein sequence ID" value="RKT63022.1"/>
    <property type="molecule type" value="Genomic_DNA"/>
</dbReference>
<dbReference type="NCBIfam" id="TIGR02517">
    <property type="entry name" value="type_II_gspD"/>
    <property type="match status" value="1"/>
</dbReference>
<dbReference type="InterPro" id="IPR038591">
    <property type="entry name" value="NolW-like_sf"/>
</dbReference>
<keyword evidence="6 12" id="KW-0732">Signal</keyword>
<feature type="compositionally biased region" description="Basic and acidic residues" evidence="11">
    <location>
        <begin position="634"/>
        <end position="645"/>
    </location>
</feature>
<sequence length="670" mass="70638">MTETSPCRRASAARVRLLGGLLAAACLLPLAAAAPREPMAIDFVGADVESAIKAIGQMTGRNFVIDPRVKGTINIVSGSPVTPEVAYQTLVAALRLQGFAVVEGRNVTRVLPEADARMQSGPVRDPGNGGEQIITRVFQVRYESAPQLVNALKPLIGANQSITANAASNTLLISESADNLRRIERILAAIDVPQANDPQVLTLRHVSALEVARNLQQLFPGGSAGGLAVSTDLRGNRLFLRADNPGLLMRAAGIAATMDKPEAGLGNIRVVHLKHADATRIADTLRALLGGETTNAAAPAAAAPAPGSSTQGKAAEAPATPASALLPGSTIQADAASNSLIITAPEGIFANLQNVIAMLDRRRAQVHIEALIVELSAERAAEFGIQWQDLSGLGEKGVRVIGGTKFGGSGQNIVSAATSIANTGGGLNFGVVNGTINVPGLGTITNLGLLARFLESEVRANILSTPSIMTLDNEEAKIVIGQNLPFVTGAYSTTAGSTSVTPFQTYERRDVGLTLKVKPKITEGGVVHIQIYQEASSVQSGTAGNASGPVTNKRSLESSVLVDDGRLLVLGGLIEDNLGSDEEKVPVLGDVPVLRNLFRYENRSRKKTNLMVFLRPRIVRDERDYDGLTEDRYSQLLDAQKRQQENHPPAWGERDAPRLPEPAAPTGKRP</sequence>
<dbReference type="InterPro" id="IPR050810">
    <property type="entry name" value="Bact_Secretion_Sys_Channel"/>
</dbReference>
<dbReference type="Pfam" id="PF03958">
    <property type="entry name" value="Secretin_N"/>
    <property type="match status" value="3"/>
</dbReference>
<dbReference type="InterPro" id="IPR005644">
    <property type="entry name" value="NolW-like"/>
</dbReference>
<keyword evidence="4" id="KW-1134">Transmembrane beta strand</keyword>
<keyword evidence="7" id="KW-0653">Protein transport</keyword>
<dbReference type="InterPro" id="IPR013356">
    <property type="entry name" value="T2SS_GspD"/>
</dbReference>
<evidence type="ECO:0000256" key="3">
    <source>
        <dbReference type="ARBA" id="ARBA00022448"/>
    </source>
</evidence>
<dbReference type="Pfam" id="PF00263">
    <property type="entry name" value="Secretin"/>
    <property type="match status" value="1"/>
</dbReference>
<gene>
    <name evidence="16" type="ORF">DFR40_0071</name>
</gene>
<evidence type="ECO:0000256" key="1">
    <source>
        <dbReference type="ARBA" id="ARBA00004442"/>
    </source>
</evidence>